<proteinExistence type="predicted"/>
<dbReference type="Proteomes" id="UP000181951">
    <property type="component" value="Unassembled WGS sequence"/>
</dbReference>
<sequence>MCPRVPTGARVSARVYTGDVSGGCGGREPAEIGTRVAEFAVRCAAGPRRAEGYLAVR</sequence>
<dbReference type="AlphaFoldDB" id="A0A1H8TYG9"/>
<dbReference type="STRING" id="310780.SAMN05216267_106023"/>
<organism evidence="1 2">
    <name type="scientific">Actinacidiphila rubida</name>
    <dbReference type="NCBI Taxonomy" id="310780"/>
    <lineage>
        <taxon>Bacteria</taxon>
        <taxon>Bacillati</taxon>
        <taxon>Actinomycetota</taxon>
        <taxon>Actinomycetes</taxon>
        <taxon>Kitasatosporales</taxon>
        <taxon>Streptomycetaceae</taxon>
        <taxon>Actinacidiphila</taxon>
    </lineage>
</organism>
<name>A0A1H8TYG9_9ACTN</name>
<protein>
    <submittedName>
        <fullName evidence="1">Uncharacterized protein</fullName>
    </submittedName>
</protein>
<keyword evidence="2" id="KW-1185">Reference proteome</keyword>
<dbReference type="EMBL" id="FODD01000060">
    <property type="protein sequence ID" value="SEO95593.1"/>
    <property type="molecule type" value="Genomic_DNA"/>
</dbReference>
<gene>
    <name evidence="1" type="ORF">SAMN05216267_106023</name>
</gene>
<evidence type="ECO:0000313" key="1">
    <source>
        <dbReference type="EMBL" id="SEO95593.1"/>
    </source>
</evidence>
<evidence type="ECO:0000313" key="2">
    <source>
        <dbReference type="Proteomes" id="UP000181951"/>
    </source>
</evidence>
<accession>A0A1H8TYG9</accession>
<reference evidence="1 2" key="1">
    <citation type="submission" date="2016-10" db="EMBL/GenBank/DDBJ databases">
        <authorList>
            <person name="de Groot N.N."/>
        </authorList>
    </citation>
    <scope>NUCLEOTIDE SEQUENCE [LARGE SCALE GENOMIC DNA]</scope>
    <source>
        <strain evidence="1 2">CGMCC 4.2026</strain>
    </source>
</reference>